<sequence>MVPVRAARVFAVVATVSSSRRWTTERSNNAGLLDGCATGTKKGNPRGDCTNTICTHTHTLYALRVVFAPSVRTTRQLVPSPSLPLCPTTRSPPLPLLPSVLRPLVDPGDKGASATLCVGSGRLVSRIGRLFETASRIDIALVTNEKVESSNVDASTWLRLRRSGLPWRKEGLFVLNHGYLERASDARQP</sequence>
<evidence type="ECO:0000313" key="1">
    <source>
        <dbReference type="EMBL" id="KYN14647.1"/>
    </source>
</evidence>
<name>A0A151IZV1_9HYME</name>
<organism evidence="1 2">
    <name type="scientific">Trachymyrmex cornetzi</name>
    <dbReference type="NCBI Taxonomy" id="471704"/>
    <lineage>
        <taxon>Eukaryota</taxon>
        <taxon>Metazoa</taxon>
        <taxon>Ecdysozoa</taxon>
        <taxon>Arthropoda</taxon>
        <taxon>Hexapoda</taxon>
        <taxon>Insecta</taxon>
        <taxon>Pterygota</taxon>
        <taxon>Neoptera</taxon>
        <taxon>Endopterygota</taxon>
        <taxon>Hymenoptera</taxon>
        <taxon>Apocrita</taxon>
        <taxon>Aculeata</taxon>
        <taxon>Formicoidea</taxon>
        <taxon>Formicidae</taxon>
        <taxon>Myrmicinae</taxon>
        <taxon>Trachymyrmex</taxon>
    </lineage>
</organism>
<dbReference type="Proteomes" id="UP000078492">
    <property type="component" value="Unassembled WGS sequence"/>
</dbReference>
<reference evidence="1 2" key="1">
    <citation type="submission" date="2015-09" db="EMBL/GenBank/DDBJ databases">
        <title>Trachymyrmex cornetzi WGS genome.</title>
        <authorList>
            <person name="Nygaard S."/>
            <person name="Hu H."/>
            <person name="Boomsma J."/>
            <person name="Zhang G."/>
        </authorList>
    </citation>
    <scope>NUCLEOTIDE SEQUENCE [LARGE SCALE GENOMIC DNA]</scope>
    <source>
        <strain evidence="1">Tcor2-1</strain>
        <tissue evidence="1">Whole body</tissue>
    </source>
</reference>
<keyword evidence="2" id="KW-1185">Reference proteome</keyword>
<protein>
    <submittedName>
        <fullName evidence="1">Uncharacterized protein</fullName>
    </submittedName>
</protein>
<accession>A0A151IZV1</accession>
<dbReference type="EMBL" id="KQ980665">
    <property type="protein sequence ID" value="KYN14647.1"/>
    <property type="molecule type" value="Genomic_DNA"/>
</dbReference>
<proteinExistence type="predicted"/>
<evidence type="ECO:0000313" key="2">
    <source>
        <dbReference type="Proteomes" id="UP000078492"/>
    </source>
</evidence>
<gene>
    <name evidence="1" type="ORF">ALC57_13154</name>
</gene>
<dbReference type="AlphaFoldDB" id="A0A151IZV1"/>